<keyword evidence="3 6" id="KW-0812">Transmembrane</keyword>
<feature type="transmembrane region" description="Helical" evidence="6">
    <location>
        <begin position="60"/>
        <end position="78"/>
    </location>
</feature>
<dbReference type="GO" id="GO:0005886">
    <property type="term" value="C:plasma membrane"/>
    <property type="evidence" value="ECO:0007669"/>
    <property type="project" value="UniProtKB-ARBA"/>
</dbReference>
<dbReference type="OrthoDB" id="3730291at2"/>
<evidence type="ECO:0000256" key="1">
    <source>
        <dbReference type="ARBA" id="ARBA00004141"/>
    </source>
</evidence>
<evidence type="ECO:0000256" key="2">
    <source>
        <dbReference type="ARBA" id="ARBA00022475"/>
    </source>
</evidence>
<proteinExistence type="predicted"/>
<sequence length="228" mass="25274">MTTRLRRGCNPNPISKIIAVILLGTTVVRSLPDVCAWGVLSVISLFLFLNGQKRTAFRQLLLYAVLFGLPGLFALYRAPFVVKMLLSLLMVIRLFFLPFAAGKFLIRTSDVGSILSSMDALRIPASVSIPIAVIFRFFPAFREERRNIRTAMRIRGVLQGAPWRYPEYVAVPLLIASSEIADDIAMAAEAKCIANPVAKTRYTKVAIGAADLLYLLPIVLFTVGGWLW</sequence>
<gene>
    <name evidence="7" type="ORF">NCTC13079_01456</name>
</gene>
<organism evidence="7 8">
    <name type="scientific">Aedoeadaptatus ivorii</name>
    <dbReference type="NCBI Taxonomy" id="54006"/>
    <lineage>
        <taxon>Bacteria</taxon>
        <taxon>Bacillati</taxon>
        <taxon>Bacillota</taxon>
        <taxon>Tissierellia</taxon>
        <taxon>Tissierellales</taxon>
        <taxon>Peptoniphilaceae</taxon>
        <taxon>Aedoeadaptatus</taxon>
    </lineage>
</organism>
<feature type="transmembrane region" description="Helical" evidence="6">
    <location>
        <begin position="205"/>
        <end position="227"/>
    </location>
</feature>
<evidence type="ECO:0000256" key="4">
    <source>
        <dbReference type="ARBA" id="ARBA00022989"/>
    </source>
</evidence>
<feature type="transmembrane region" description="Helical" evidence="6">
    <location>
        <begin position="85"/>
        <end position="106"/>
    </location>
</feature>
<evidence type="ECO:0000256" key="3">
    <source>
        <dbReference type="ARBA" id="ARBA00022692"/>
    </source>
</evidence>
<accession>A0A448V3A9</accession>
<dbReference type="RefSeq" id="WP_126466152.1">
    <property type="nucleotide sequence ID" value="NZ_JAUSWF010000004.1"/>
</dbReference>
<evidence type="ECO:0000313" key="7">
    <source>
        <dbReference type="EMBL" id="VEJ36252.1"/>
    </source>
</evidence>
<dbReference type="EMBL" id="LR134523">
    <property type="protein sequence ID" value="VEJ36252.1"/>
    <property type="molecule type" value="Genomic_DNA"/>
</dbReference>
<keyword evidence="4 6" id="KW-1133">Transmembrane helix</keyword>
<dbReference type="InterPro" id="IPR051611">
    <property type="entry name" value="ECF_transporter_component"/>
</dbReference>
<comment type="subcellular location">
    <subcellularLocation>
        <location evidence="1">Membrane</location>
        <topology evidence="1">Multi-pass membrane protein</topology>
    </subcellularLocation>
</comment>
<feature type="transmembrane region" description="Helical" evidence="6">
    <location>
        <begin position="121"/>
        <end position="139"/>
    </location>
</feature>
<evidence type="ECO:0000313" key="8">
    <source>
        <dbReference type="Proteomes" id="UP000269544"/>
    </source>
</evidence>
<keyword evidence="8" id="KW-1185">Reference proteome</keyword>
<reference evidence="7 8" key="1">
    <citation type="submission" date="2018-12" db="EMBL/GenBank/DDBJ databases">
        <authorList>
            <consortium name="Pathogen Informatics"/>
        </authorList>
    </citation>
    <scope>NUCLEOTIDE SEQUENCE [LARGE SCALE GENOMIC DNA]</scope>
    <source>
        <strain evidence="7 8">NCTC13079</strain>
    </source>
</reference>
<name>A0A448V3A9_9FIRM</name>
<feature type="transmembrane region" description="Helical" evidence="6">
    <location>
        <begin position="20"/>
        <end position="48"/>
    </location>
</feature>
<evidence type="ECO:0000256" key="5">
    <source>
        <dbReference type="ARBA" id="ARBA00023136"/>
    </source>
</evidence>
<dbReference type="CDD" id="cd16914">
    <property type="entry name" value="EcfT"/>
    <property type="match status" value="1"/>
</dbReference>
<dbReference type="AlphaFoldDB" id="A0A448V3A9"/>
<dbReference type="InterPro" id="IPR003339">
    <property type="entry name" value="ABC/ECF_trnsptr_transmembrane"/>
</dbReference>
<dbReference type="PANTHER" id="PTHR34857:SF2">
    <property type="entry name" value="SLL0384 PROTEIN"/>
    <property type="match status" value="1"/>
</dbReference>
<protein>
    <submittedName>
        <fullName evidence="7">ABC-type cobalt transport system, permease component CbiQ and related transporters</fullName>
    </submittedName>
</protein>
<keyword evidence="2" id="KW-1003">Cell membrane</keyword>
<keyword evidence="5 6" id="KW-0472">Membrane</keyword>
<evidence type="ECO:0000256" key="6">
    <source>
        <dbReference type="SAM" id="Phobius"/>
    </source>
</evidence>
<dbReference type="KEGG" id="piv:NCTC13079_01456"/>
<dbReference type="Proteomes" id="UP000269544">
    <property type="component" value="Chromosome"/>
</dbReference>
<dbReference type="Pfam" id="PF02361">
    <property type="entry name" value="CbiQ"/>
    <property type="match status" value="1"/>
</dbReference>
<dbReference type="PANTHER" id="PTHR34857">
    <property type="entry name" value="SLL0384 PROTEIN"/>
    <property type="match status" value="1"/>
</dbReference>